<evidence type="ECO:0000313" key="3">
    <source>
        <dbReference type="Proteomes" id="UP001324533"/>
    </source>
</evidence>
<dbReference type="EMBL" id="CP139779">
    <property type="protein sequence ID" value="WQB70229.1"/>
    <property type="molecule type" value="Genomic_DNA"/>
</dbReference>
<name>A0ABZ0V9S8_9MICO</name>
<accession>A0ABZ0V9S8</accession>
<dbReference type="CDD" id="cd00090">
    <property type="entry name" value="HTH_ARSR"/>
    <property type="match status" value="1"/>
</dbReference>
<dbReference type="SUPFAM" id="SSF46785">
    <property type="entry name" value="Winged helix' DNA-binding domain"/>
    <property type="match status" value="1"/>
</dbReference>
<evidence type="ECO:0000259" key="1">
    <source>
        <dbReference type="SMART" id="SM00418"/>
    </source>
</evidence>
<gene>
    <name evidence="2" type="ORF">T9R20_16250</name>
</gene>
<reference evidence="2 3" key="1">
    <citation type="submission" date="2023-06" db="EMBL/GenBank/DDBJ databases">
        <title>Rock-solubilizing bacteria, Microbacterium invictum, promotes re-establishment of vegetation in rocky wasteland by accelerating rock bio-weathering and reshaping soil bacterial community.</title>
        <authorList>
            <person name="Liu C."/>
        </authorList>
    </citation>
    <scope>NUCLEOTIDE SEQUENCE [LARGE SCALE GENOMIC DNA]</scope>
    <source>
        <strain evidence="2 3">X-18</strain>
    </source>
</reference>
<proteinExistence type="predicted"/>
<dbReference type="InterPro" id="IPR011991">
    <property type="entry name" value="ArsR-like_HTH"/>
</dbReference>
<feature type="domain" description="HTH arsR-type" evidence="1">
    <location>
        <begin position="17"/>
        <end position="101"/>
    </location>
</feature>
<sequence>MSRERVELRPGDPEAEARMRALSSPLRLRVLRLCAFEARTNKELAELLGVNPGTMLHHVRTLVGTGYLVAEAERTGAQGAREVPYRATGLSWRTSMPGGSHVLVETFLQQIEGLADDDLDATWLGLKLNEAHRRELQDRLYALANEFKERGPDPDGETYSLFTVLHSDKNPPGAGRE</sequence>
<evidence type="ECO:0000313" key="2">
    <source>
        <dbReference type="EMBL" id="WQB70229.1"/>
    </source>
</evidence>
<dbReference type="InterPro" id="IPR036388">
    <property type="entry name" value="WH-like_DNA-bd_sf"/>
</dbReference>
<dbReference type="SMART" id="SM00418">
    <property type="entry name" value="HTH_ARSR"/>
    <property type="match status" value="1"/>
</dbReference>
<organism evidence="2 3">
    <name type="scientific">Microbacterium invictum</name>
    <dbReference type="NCBI Taxonomy" id="515415"/>
    <lineage>
        <taxon>Bacteria</taxon>
        <taxon>Bacillati</taxon>
        <taxon>Actinomycetota</taxon>
        <taxon>Actinomycetes</taxon>
        <taxon>Micrococcales</taxon>
        <taxon>Microbacteriaceae</taxon>
        <taxon>Microbacterium</taxon>
    </lineage>
</organism>
<dbReference type="Gene3D" id="1.10.10.10">
    <property type="entry name" value="Winged helix-like DNA-binding domain superfamily/Winged helix DNA-binding domain"/>
    <property type="match status" value="1"/>
</dbReference>
<keyword evidence="3" id="KW-1185">Reference proteome</keyword>
<dbReference type="InterPro" id="IPR036390">
    <property type="entry name" value="WH_DNA-bd_sf"/>
</dbReference>
<dbReference type="Proteomes" id="UP001324533">
    <property type="component" value="Chromosome"/>
</dbReference>
<dbReference type="Pfam" id="PF12840">
    <property type="entry name" value="HTH_20"/>
    <property type="match status" value="1"/>
</dbReference>
<protein>
    <submittedName>
        <fullName evidence="2">Winged helix-turn-helix domain-containing protein</fullName>
    </submittedName>
</protein>
<dbReference type="InterPro" id="IPR001845">
    <property type="entry name" value="HTH_ArsR_DNA-bd_dom"/>
</dbReference>